<dbReference type="Proteomes" id="UP000590218">
    <property type="component" value="Unassembled WGS sequence"/>
</dbReference>
<gene>
    <name evidence="2" type="ORF">HX788_11290</name>
    <name evidence="3" type="ORF">HX795_08795</name>
</gene>
<dbReference type="EMBL" id="JACARL010000046">
    <property type="protein sequence ID" value="NWE82193.1"/>
    <property type="molecule type" value="Genomic_DNA"/>
</dbReference>
<name>A0A7Y8JIB1_9PSED</name>
<evidence type="ECO:0000313" key="5">
    <source>
        <dbReference type="Proteomes" id="UP000590218"/>
    </source>
</evidence>
<evidence type="ECO:0000259" key="1">
    <source>
        <dbReference type="Pfam" id="PF03992"/>
    </source>
</evidence>
<keyword evidence="2" id="KW-0503">Monooxygenase</keyword>
<dbReference type="AlphaFoldDB" id="A0A7Y8JIB1"/>
<accession>A0A7Y8JIB1</accession>
<evidence type="ECO:0000313" key="4">
    <source>
        <dbReference type="Proteomes" id="UP000563268"/>
    </source>
</evidence>
<sequence>MVYEIALLPVYKAQFEAFRAAFAEVLPLLSRAKGYGGHMLAQGVESPEVFNLIVRWETLEDHTPGFEASEDHRVFMSGLEAYFSAEPAVYHVEAFADGTSLNNDVNLTAR</sequence>
<reference evidence="4 5" key="1">
    <citation type="submission" date="2020-04" db="EMBL/GenBank/DDBJ databases">
        <title>Molecular characterization of pseudomonads from Agaricus bisporus reveal novel blotch 2 pathogens in Western Europe.</title>
        <authorList>
            <person name="Taparia T."/>
            <person name="Krijger M."/>
            <person name="Haynes E."/>
            <person name="Elpinstone J.G."/>
            <person name="Noble R."/>
            <person name="Van Der Wolf J."/>
        </authorList>
    </citation>
    <scope>NUCLEOTIDE SEQUENCE [LARGE SCALE GENOMIC DNA]</scope>
    <source>
        <strain evidence="3 5">K6002</strain>
        <strain evidence="2 4">K7002</strain>
    </source>
</reference>
<dbReference type="EMBL" id="JACARM010000024">
    <property type="protein sequence ID" value="NWE07669.1"/>
    <property type="molecule type" value="Genomic_DNA"/>
</dbReference>
<evidence type="ECO:0000313" key="3">
    <source>
        <dbReference type="EMBL" id="NWE82193.1"/>
    </source>
</evidence>
<dbReference type="Pfam" id="PF03992">
    <property type="entry name" value="ABM"/>
    <property type="match status" value="1"/>
</dbReference>
<organism evidence="2 4">
    <name type="scientific">Pseudomonas edaphica</name>
    <dbReference type="NCBI Taxonomy" id="2006980"/>
    <lineage>
        <taxon>Bacteria</taxon>
        <taxon>Pseudomonadati</taxon>
        <taxon>Pseudomonadota</taxon>
        <taxon>Gammaproteobacteria</taxon>
        <taxon>Pseudomonadales</taxon>
        <taxon>Pseudomonadaceae</taxon>
        <taxon>Pseudomonas</taxon>
    </lineage>
</organism>
<dbReference type="SUPFAM" id="SSF54909">
    <property type="entry name" value="Dimeric alpha+beta barrel"/>
    <property type="match status" value="1"/>
</dbReference>
<proteinExistence type="predicted"/>
<comment type="caution">
    <text evidence="2">The sequence shown here is derived from an EMBL/GenBank/DDBJ whole genome shotgun (WGS) entry which is preliminary data.</text>
</comment>
<protein>
    <submittedName>
        <fullName evidence="2">Antibiotic biosynthesis monooxygenase</fullName>
    </submittedName>
</protein>
<dbReference type="GO" id="GO:0004497">
    <property type="term" value="F:monooxygenase activity"/>
    <property type="evidence" value="ECO:0007669"/>
    <property type="project" value="UniProtKB-KW"/>
</dbReference>
<dbReference type="InterPro" id="IPR011008">
    <property type="entry name" value="Dimeric_a/b-barrel"/>
</dbReference>
<keyword evidence="2" id="KW-0560">Oxidoreductase</keyword>
<dbReference type="Proteomes" id="UP000563268">
    <property type="component" value="Unassembled WGS sequence"/>
</dbReference>
<dbReference type="Gene3D" id="3.30.70.100">
    <property type="match status" value="1"/>
</dbReference>
<dbReference type="InterPro" id="IPR007138">
    <property type="entry name" value="ABM_dom"/>
</dbReference>
<dbReference type="RefSeq" id="WP_017138930.1">
    <property type="nucleotide sequence ID" value="NZ_JACARL010000046.1"/>
</dbReference>
<evidence type="ECO:0000313" key="2">
    <source>
        <dbReference type="EMBL" id="NWE07669.1"/>
    </source>
</evidence>
<feature type="domain" description="ABM" evidence="1">
    <location>
        <begin position="1"/>
        <end position="76"/>
    </location>
</feature>